<dbReference type="AlphaFoldDB" id="A0AAV3TBV1"/>
<feature type="domain" description="Aminotransferase class V" evidence="2">
    <location>
        <begin position="19"/>
        <end position="364"/>
    </location>
</feature>
<protein>
    <submittedName>
        <fullName evidence="3">Aminotransferase class V-fold PLP-dependent enzyme</fullName>
    </submittedName>
</protein>
<comment type="caution">
    <text evidence="3">The sequence shown here is derived from an EMBL/GenBank/DDBJ whole genome shotgun (WGS) entry which is preliminary data.</text>
</comment>
<dbReference type="Proteomes" id="UP001500420">
    <property type="component" value="Unassembled WGS sequence"/>
</dbReference>
<organism evidence="3 4">
    <name type="scientific">Natronoarchaeum mannanilyticum</name>
    <dbReference type="NCBI Taxonomy" id="926360"/>
    <lineage>
        <taxon>Archaea</taxon>
        <taxon>Methanobacteriati</taxon>
        <taxon>Methanobacteriota</taxon>
        <taxon>Stenosarchaea group</taxon>
        <taxon>Halobacteria</taxon>
        <taxon>Halobacteriales</taxon>
        <taxon>Natronoarchaeaceae</taxon>
    </lineage>
</organism>
<dbReference type="InterPro" id="IPR015424">
    <property type="entry name" value="PyrdxlP-dep_Trfase"/>
</dbReference>
<evidence type="ECO:0000256" key="1">
    <source>
        <dbReference type="ARBA" id="ARBA00022898"/>
    </source>
</evidence>
<dbReference type="InterPro" id="IPR015422">
    <property type="entry name" value="PyrdxlP-dep_Trfase_small"/>
</dbReference>
<dbReference type="SUPFAM" id="SSF53383">
    <property type="entry name" value="PLP-dependent transferases"/>
    <property type="match status" value="1"/>
</dbReference>
<keyword evidence="1" id="KW-0663">Pyridoxal phosphate</keyword>
<evidence type="ECO:0000313" key="3">
    <source>
        <dbReference type="EMBL" id="GAA0679011.1"/>
    </source>
</evidence>
<dbReference type="PANTHER" id="PTHR43586:SF8">
    <property type="entry name" value="CYSTEINE DESULFURASE 1, CHLOROPLASTIC"/>
    <property type="match status" value="1"/>
</dbReference>
<dbReference type="Gene3D" id="3.40.640.10">
    <property type="entry name" value="Type I PLP-dependent aspartate aminotransferase-like (Major domain)"/>
    <property type="match status" value="1"/>
</dbReference>
<reference evidence="3 4" key="1">
    <citation type="journal article" date="2019" name="Int. J. Syst. Evol. Microbiol.">
        <title>The Global Catalogue of Microorganisms (GCM) 10K type strain sequencing project: providing services to taxonomists for standard genome sequencing and annotation.</title>
        <authorList>
            <consortium name="The Broad Institute Genomics Platform"/>
            <consortium name="The Broad Institute Genome Sequencing Center for Infectious Disease"/>
            <person name="Wu L."/>
            <person name="Ma J."/>
        </authorList>
    </citation>
    <scope>NUCLEOTIDE SEQUENCE [LARGE SCALE GENOMIC DNA]</scope>
    <source>
        <strain evidence="3 4">JCM 16328</strain>
    </source>
</reference>
<dbReference type="EMBL" id="BAAADV010000007">
    <property type="protein sequence ID" value="GAA0679011.1"/>
    <property type="molecule type" value="Genomic_DNA"/>
</dbReference>
<keyword evidence="3" id="KW-0032">Aminotransferase</keyword>
<keyword evidence="4" id="KW-1185">Reference proteome</keyword>
<dbReference type="RefSeq" id="WP_343774802.1">
    <property type="nucleotide sequence ID" value="NZ_BAAADV010000007.1"/>
</dbReference>
<dbReference type="InterPro" id="IPR015421">
    <property type="entry name" value="PyrdxlP-dep_Trfase_major"/>
</dbReference>
<dbReference type="GO" id="GO:0008483">
    <property type="term" value="F:transaminase activity"/>
    <property type="evidence" value="ECO:0007669"/>
    <property type="project" value="UniProtKB-KW"/>
</dbReference>
<sequence>MTPEELRADVPALDETAYMNFGASGPSPRRVVDAAESCLERHEYEAPVAEGMYPAAFDLYDDVRERVADFLGADADEIALTQSTTDGINRIAGAVEWEEGDVVVRTDLEHPAGILPWERLERRRGVEVRVVETDRGRIDVEAFREAVEGATLACFSALSWNYGTRLPVAELVDAAHEAGALTLVDAVQVPGQAPLDVAEWGADVVAAAGHKWLLGTWGAGFLYVDRDAESALEPGSVGYRGVEEPDSDDWQFQDGAARFEVGTTSPAPYAALGEAIDVCEELGVDAIENRIARLAGRLVDGVPEDRLLSPAEPESGLVTIDVDDPEATVERLKDAGIVIRDLPDPEAVRASVHAVNTEEDVDLLLDALDEEW</sequence>
<name>A0AAV3TBV1_9EURY</name>
<proteinExistence type="predicted"/>
<evidence type="ECO:0000313" key="4">
    <source>
        <dbReference type="Proteomes" id="UP001500420"/>
    </source>
</evidence>
<keyword evidence="3" id="KW-0808">Transferase</keyword>
<gene>
    <name evidence="3" type="ORF">GCM10009020_29300</name>
</gene>
<dbReference type="PANTHER" id="PTHR43586">
    <property type="entry name" value="CYSTEINE DESULFURASE"/>
    <property type="match status" value="1"/>
</dbReference>
<evidence type="ECO:0000259" key="2">
    <source>
        <dbReference type="Pfam" id="PF00266"/>
    </source>
</evidence>
<dbReference type="Gene3D" id="3.90.1150.10">
    <property type="entry name" value="Aspartate Aminotransferase, domain 1"/>
    <property type="match status" value="1"/>
</dbReference>
<dbReference type="Pfam" id="PF00266">
    <property type="entry name" value="Aminotran_5"/>
    <property type="match status" value="1"/>
</dbReference>
<accession>A0AAV3TBV1</accession>
<dbReference type="InterPro" id="IPR000192">
    <property type="entry name" value="Aminotrans_V_dom"/>
</dbReference>